<evidence type="ECO:0000256" key="2">
    <source>
        <dbReference type="ARBA" id="ARBA00022741"/>
    </source>
</evidence>
<feature type="domain" description="Helicase ATP-binding" evidence="7">
    <location>
        <begin position="42"/>
        <end position="321"/>
    </location>
</feature>
<keyword evidence="4" id="KW-0067">ATP-binding</keyword>
<dbReference type="EC" id="5.6.2.3" evidence="5"/>
<dbReference type="Pfam" id="PF00270">
    <property type="entry name" value="DEAD"/>
    <property type="match status" value="1"/>
</dbReference>
<dbReference type="InterPro" id="IPR011545">
    <property type="entry name" value="DEAD/DEAH_box_helicase_dom"/>
</dbReference>
<dbReference type="InterPro" id="IPR014001">
    <property type="entry name" value="Helicase_ATP-bd"/>
</dbReference>
<dbReference type="AlphaFoldDB" id="A0A6J7CTZ0"/>
<dbReference type="GO" id="GO:0003676">
    <property type="term" value="F:nucleic acid binding"/>
    <property type="evidence" value="ECO:0007669"/>
    <property type="project" value="InterPro"/>
</dbReference>
<dbReference type="PANTHER" id="PTHR11472">
    <property type="entry name" value="DNA REPAIR DEAD HELICASE RAD3/XP-D SUBFAMILY MEMBER"/>
    <property type="match status" value="1"/>
</dbReference>
<evidence type="ECO:0000256" key="4">
    <source>
        <dbReference type="ARBA" id="ARBA00022840"/>
    </source>
</evidence>
<keyword evidence="2" id="KW-0547">Nucleotide-binding</keyword>
<name>A0A6J7CTZ0_9ZZZZ</name>
<dbReference type="GO" id="GO:0006139">
    <property type="term" value="P:nucleobase-containing compound metabolic process"/>
    <property type="evidence" value="ECO:0007669"/>
    <property type="project" value="InterPro"/>
</dbReference>
<evidence type="ECO:0000259" key="7">
    <source>
        <dbReference type="PROSITE" id="PS51193"/>
    </source>
</evidence>
<reference evidence="8" key="1">
    <citation type="submission" date="2020-05" db="EMBL/GenBank/DDBJ databases">
        <authorList>
            <person name="Chiriac C."/>
            <person name="Salcher M."/>
            <person name="Ghai R."/>
            <person name="Kavagutti S V."/>
        </authorList>
    </citation>
    <scope>NUCLEOTIDE SEQUENCE</scope>
</reference>
<dbReference type="InterPro" id="IPR014013">
    <property type="entry name" value="Helic_SF1/SF2_ATP-bd_DinG/Rad3"/>
</dbReference>
<keyword evidence="3" id="KW-0378">Hydrolase</keyword>
<dbReference type="SMART" id="SM00487">
    <property type="entry name" value="DEXDc"/>
    <property type="match status" value="1"/>
</dbReference>
<dbReference type="GO" id="GO:0043139">
    <property type="term" value="F:5'-3' DNA helicase activity"/>
    <property type="evidence" value="ECO:0007669"/>
    <property type="project" value="UniProtKB-EC"/>
</dbReference>
<dbReference type="SUPFAM" id="SSF52540">
    <property type="entry name" value="P-loop containing nucleoside triphosphate hydrolases"/>
    <property type="match status" value="1"/>
</dbReference>
<gene>
    <name evidence="8" type="ORF">UFOPK3381_00304</name>
</gene>
<dbReference type="Gene3D" id="3.40.50.300">
    <property type="entry name" value="P-loop containing nucleotide triphosphate hydrolases"/>
    <property type="match status" value="2"/>
</dbReference>
<evidence type="ECO:0000256" key="1">
    <source>
        <dbReference type="ARBA" id="ARBA00001966"/>
    </source>
</evidence>
<dbReference type="InterPro" id="IPR045028">
    <property type="entry name" value="DinG/Rad3-like"/>
</dbReference>
<dbReference type="PROSITE" id="PS51193">
    <property type="entry name" value="HELICASE_ATP_BIND_2"/>
    <property type="match status" value="1"/>
</dbReference>
<sequence length="656" mass="71510">MKSFDPDEDFPYVEPGDDGGIFLDADVVEVSTEATLELLNAITTALPGGGENREGQQQMAEAVATALTRKRHLIVEAGTGVGKSLAYLTPVAISGRRVVIATATKNLQDQLAEKDAPLVAARAHGLSTAVLKGRSNYFCLQKAEEVGPSGNQGTFDEVEEVPTTMVDQVRRIMDWAQETKSGERDELTFEVDERAWRTVSVNPQQCIGKVQCKYGNECFAELAKERAAAADVIIVNTALYGAHLATDGNILPTHDVVVFDEAHEVQDILARLLGTTIEPSRIRATVGLVRMLLAPSQRDGLKPLLDSADRLGEHLDLQMELGVVEGLSDETTLELASIAAALNGLQDALKPSGSDSGGEVRRIRANQAVTHLLGDLDRIQKLGADELIWISREGNEVIINLSLITVGELLRDSLWPSVTAIFTSATIPDTLAKNLGLPADNTDKLTVSSPFNYPENSLLYVAKHLPDRKDELEYTPAMLEELVHLINAAGGRTLALFTNKKYMESTAAEVAKRINTPVLVQGSRAKATLLEKFRDDESASLFAVASFWQGVDVPGKSLSLVTIDRLPFQPPTDPVGKARRERAGDRGFYEVDLPRATMMLAQGVGRLIRSAEDRGVVAVFDNRLATASYRHQILKRLPPMKRTVDRKDCETFLESI</sequence>
<proteinExistence type="predicted"/>
<dbReference type="EMBL" id="CAFBLN010000006">
    <property type="protein sequence ID" value="CAB4861917.1"/>
    <property type="molecule type" value="Genomic_DNA"/>
</dbReference>
<dbReference type="Pfam" id="PF13307">
    <property type="entry name" value="Helicase_C_2"/>
    <property type="match status" value="1"/>
</dbReference>
<dbReference type="GO" id="GO:0005524">
    <property type="term" value="F:ATP binding"/>
    <property type="evidence" value="ECO:0007669"/>
    <property type="project" value="UniProtKB-KW"/>
</dbReference>
<evidence type="ECO:0000256" key="6">
    <source>
        <dbReference type="ARBA" id="ARBA00048954"/>
    </source>
</evidence>
<evidence type="ECO:0000313" key="8">
    <source>
        <dbReference type="EMBL" id="CAB4861917.1"/>
    </source>
</evidence>
<dbReference type="InterPro" id="IPR006555">
    <property type="entry name" value="ATP-dep_Helicase_C"/>
</dbReference>
<organism evidence="8">
    <name type="scientific">freshwater metagenome</name>
    <dbReference type="NCBI Taxonomy" id="449393"/>
    <lineage>
        <taxon>unclassified sequences</taxon>
        <taxon>metagenomes</taxon>
        <taxon>ecological metagenomes</taxon>
    </lineage>
</organism>
<comment type="cofactor">
    <cofactor evidence="1">
        <name>[4Fe-4S] cluster</name>
        <dbReference type="ChEBI" id="CHEBI:49883"/>
    </cofactor>
</comment>
<accession>A0A6J7CTZ0</accession>
<dbReference type="PANTHER" id="PTHR11472:SF34">
    <property type="entry name" value="REGULATOR OF TELOMERE ELONGATION HELICASE 1"/>
    <property type="match status" value="1"/>
</dbReference>
<evidence type="ECO:0000256" key="3">
    <source>
        <dbReference type="ARBA" id="ARBA00022801"/>
    </source>
</evidence>
<evidence type="ECO:0000256" key="5">
    <source>
        <dbReference type="ARBA" id="ARBA00044969"/>
    </source>
</evidence>
<comment type="catalytic activity">
    <reaction evidence="6">
        <text>ATP + H2O = ADP + phosphate + H(+)</text>
        <dbReference type="Rhea" id="RHEA:13065"/>
        <dbReference type="ChEBI" id="CHEBI:15377"/>
        <dbReference type="ChEBI" id="CHEBI:15378"/>
        <dbReference type="ChEBI" id="CHEBI:30616"/>
        <dbReference type="ChEBI" id="CHEBI:43474"/>
        <dbReference type="ChEBI" id="CHEBI:456216"/>
        <dbReference type="EC" id="5.6.2.3"/>
    </reaction>
</comment>
<protein>
    <recommendedName>
        <fullName evidence="5">DNA 5'-3' helicase</fullName>
        <ecNumber evidence="5">5.6.2.3</ecNumber>
    </recommendedName>
</protein>
<dbReference type="InterPro" id="IPR027417">
    <property type="entry name" value="P-loop_NTPase"/>
</dbReference>
<dbReference type="SMART" id="SM00491">
    <property type="entry name" value="HELICc2"/>
    <property type="match status" value="1"/>
</dbReference>
<dbReference type="GO" id="GO:0016818">
    <property type="term" value="F:hydrolase activity, acting on acid anhydrides, in phosphorus-containing anhydrides"/>
    <property type="evidence" value="ECO:0007669"/>
    <property type="project" value="InterPro"/>
</dbReference>